<accession>A0A495J3Z3</accession>
<evidence type="ECO:0000259" key="4">
    <source>
        <dbReference type="Pfam" id="PF05426"/>
    </source>
</evidence>
<feature type="chain" id="PRO_5019751563" evidence="3">
    <location>
        <begin position="21"/>
        <end position="395"/>
    </location>
</feature>
<feature type="domain" description="Alginate lyase" evidence="4">
    <location>
        <begin position="69"/>
        <end position="344"/>
    </location>
</feature>
<evidence type="ECO:0000256" key="2">
    <source>
        <dbReference type="ARBA" id="ARBA00023239"/>
    </source>
</evidence>
<dbReference type="InterPro" id="IPR008397">
    <property type="entry name" value="Alginate_lyase_dom"/>
</dbReference>
<protein>
    <submittedName>
        <fullName evidence="5">Alginate lyase</fullName>
    </submittedName>
</protein>
<feature type="signal peptide" evidence="3">
    <location>
        <begin position="1"/>
        <end position="20"/>
    </location>
</feature>
<dbReference type="Proteomes" id="UP000268007">
    <property type="component" value="Unassembled WGS sequence"/>
</dbReference>
<evidence type="ECO:0000256" key="1">
    <source>
        <dbReference type="ARBA" id="ARBA00022729"/>
    </source>
</evidence>
<dbReference type="AlphaFoldDB" id="A0A495J3Z3"/>
<dbReference type="SUPFAM" id="SSF48230">
    <property type="entry name" value="Chondroitin AC/alginate lyase"/>
    <property type="match status" value="1"/>
</dbReference>
<dbReference type="OrthoDB" id="7210452at2"/>
<dbReference type="Gene3D" id="1.50.10.100">
    <property type="entry name" value="Chondroitin AC/alginate lyase"/>
    <property type="match status" value="1"/>
</dbReference>
<proteinExistence type="predicted"/>
<dbReference type="GO" id="GO:0042597">
    <property type="term" value="C:periplasmic space"/>
    <property type="evidence" value="ECO:0007669"/>
    <property type="project" value="InterPro"/>
</dbReference>
<comment type="caution">
    <text evidence="5">The sequence shown here is derived from an EMBL/GenBank/DDBJ whole genome shotgun (WGS) entry which is preliminary data.</text>
</comment>
<keyword evidence="6" id="KW-1185">Reference proteome</keyword>
<dbReference type="RefSeq" id="WP_121199172.1">
    <property type="nucleotide sequence ID" value="NZ_RBKU01000001.1"/>
</dbReference>
<evidence type="ECO:0000313" key="6">
    <source>
        <dbReference type="Proteomes" id="UP000268007"/>
    </source>
</evidence>
<dbReference type="GO" id="GO:0016829">
    <property type="term" value="F:lyase activity"/>
    <property type="evidence" value="ECO:0007669"/>
    <property type="project" value="UniProtKB-KW"/>
</dbReference>
<keyword evidence="2 5" id="KW-0456">Lyase</keyword>
<dbReference type="InterPro" id="IPR008929">
    <property type="entry name" value="Chondroitin_lyas"/>
</dbReference>
<name>A0A495J3Z3_9SPHI</name>
<dbReference type="EMBL" id="RBKU01000001">
    <property type="protein sequence ID" value="RKR83705.1"/>
    <property type="molecule type" value="Genomic_DNA"/>
</dbReference>
<sequence>MKLKFFFGILSVFSIHFAFAQSPKFILLDPARLSSKKASYKQGESAVVKQVQLVIKAADKLLDDKPASVMEKAFTPPSGSKHDYMSMAPYFWPDPNKADGLPYIRRDGEHNPEIKKITDDDFLNEMVSKCKFLSLAYYFTGDEKYANKASQLIKVWFIDSETRMNPNLNYAQAIRGVNDGRGIGIIESRCLCNLVDWMALLKGSRLFTFEGGVKAWYKDYLNWLLTSKNGIDEHNAKNNHGTHYDTQVISYALYLGDTALAKKTLEADKKRIALQIEPDGRQMLELERTNALGYSSMNLIGWSNIATLAGKINVDIWNYTTTDGRSLHKAFNWLAPYALGEKPWTEYKQISPFKKDDFYQLLVVASNKYGEVDYIKKSTSIKKNDKIQLTDLLYN</sequence>
<gene>
    <name evidence="5" type="ORF">BDD43_3919</name>
</gene>
<organism evidence="5 6">
    <name type="scientific">Mucilaginibacter gracilis</name>
    <dbReference type="NCBI Taxonomy" id="423350"/>
    <lineage>
        <taxon>Bacteria</taxon>
        <taxon>Pseudomonadati</taxon>
        <taxon>Bacteroidota</taxon>
        <taxon>Sphingobacteriia</taxon>
        <taxon>Sphingobacteriales</taxon>
        <taxon>Sphingobacteriaceae</taxon>
        <taxon>Mucilaginibacter</taxon>
    </lineage>
</organism>
<keyword evidence="1 3" id="KW-0732">Signal</keyword>
<reference evidence="5 6" key="1">
    <citation type="submission" date="2018-10" db="EMBL/GenBank/DDBJ databases">
        <title>Genomic Encyclopedia of Archaeal and Bacterial Type Strains, Phase II (KMG-II): from individual species to whole genera.</title>
        <authorList>
            <person name="Goeker M."/>
        </authorList>
    </citation>
    <scope>NUCLEOTIDE SEQUENCE [LARGE SCALE GENOMIC DNA]</scope>
    <source>
        <strain evidence="5 6">DSM 18602</strain>
    </source>
</reference>
<evidence type="ECO:0000313" key="5">
    <source>
        <dbReference type="EMBL" id="RKR83705.1"/>
    </source>
</evidence>
<evidence type="ECO:0000256" key="3">
    <source>
        <dbReference type="SAM" id="SignalP"/>
    </source>
</evidence>
<dbReference type="Pfam" id="PF05426">
    <property type="entry name" value="Alginate_lyase"/>
    <property type="match status" value="1"/>
</dbReference>